<keyword evidence="5 10" id="KW-0547">Nucleotide-binding</keyword>
<evidence type="ECO:0000256" key="3">
    <source>
        <dbReference type="ARBA" id="ARBA00022598"/>
    </source>
</evidence>
<evidence type="ECO:0000256" key="7">
    <source>
        <dbReference type="ARBA" id="ARBA00022842"/>
    </source>
</evidence>
<dbReference type="PATRIC" id="fig|1423735.3.peg.639"/>
<evidence type="ECO:0000259" key="12">
    <source>
        <dbReference type="Pfam" id="PF08245"/>
    </source>
</evidence>
<dbReference type="InterPro" id="IPR018109">
    <property type="entry name" value="Folylpolyglutamate_synth_CS"/>
</dbReference>
<evidence type="ECO:0000256" key="10">
    <source>
        <dbReference type="PIRNR" id="PIRNR001563"/>
    </source>
</evidence>
<comment type="similarity">
    <text evidence="1 10">Belongs to the folylpolyglutamate synthase family.</text>
</comment>
<comment type="caution">
    <text evidence="13">The sequence shown here is derived from an EMBL/GenBank/DDBJ whole genome shotgun (WGS) entry which is preliminary data.</text>
</comment>
<evidence type="ECO:0000256" key="4">
    <source>
        <dbReference type="ARBA" id="ARBA00022723"/>
    </source>
</evidence>
<dbReference type="InterPro" id="IPR036615">
    <property type="entry name" value="Mur_ligase_C_dom_sf"/>
</dbReference>
<keyword evidence="7" id="KW-0460">Magnesium</keyword>
<dbReference type="RefSeq" id="WP_057825491.1">
    <property type="nucleotide sequence ID" value="NZ_AZFX01000087.1"/>
</dbReference>
<dbReference type="EMBL" id="AZFX01000087">
    <property type="protein sequence ID" value="KRM08539.1"/>
    <property type="molecule type" value="Genomic_DNA"/>
</dbReference>
<dbReference type="Gene3D" id="3.90.190.20">
    <property type="entry name" value="Mur ligase, C-terminal domain"/>
    <property type="match status" value="1"/>
</dbReference>
<protein>
    <recommendedName>
        <fullName evidence="2">tetrahydrofolate synthase</fullName>
        <ecNumber evidence="2">6.3.2.17</ecNumber>
    </recommendedName>
    <alternativeName>
        <fullName evidence="8">Tetrahydrofolylpolyglutamate synthase</fullName>
    </alternativeName>
</protein>
<organism evidence="13 14">
    <name type="scientific">Lapidilactobacillus concavus DSM 17758</name>
    <dbReference type="NCBI Taxonomy" id="1423735"/>
    <lineage>
        <taxon>Bacteria</taxon>
        <taxon>Bacillati</taxon>
        <taxon>Bacillota</taxon>
        <taxon>Bacilli</taxon>
        <taxon>Lactobacillales</taxon>
        <taxon>Lactobacillaceae</taxon>
        <taxon>Lapidilactobacillus</taxon>
    </lineage>
</organism>
<dbReference type="OrthoDB" id="9809356at2"/>
<dbReference type="PANTHER" id="PTHR11136:SF0">
    <property type="entry name" value="DIHYDROFOLATE SYNTHETASE-RELATED"/>
    <property type="match status" value="1"/>
</dbReference>
<dbReference type="PROSITE" id="PS01012">
    <property type="entry name" value="FOLYLPOLYGLU_SYNT_2"/>
    <property type="match status" value="1"/>
</dbReference>
<dbReference type="GO" id="GO:0046872">
    <property type="term" value="F:metal ion binding"/>
    <property type="evidence" value="ECO:0007669"/>
    <property type="project" value="UniProtKB-KW"/>
</dbReference>
<dbReference type="GO" id="GO:0005737">
    <property type="term" value="C:cytoplasm"/>
    <property type="evidence" value="ECO:0007669"/>
    <property type="project" value="TreeGrafter"/>
</dbReference>
<dbReference type="EC" id="6.3.2.17" evidence="2"/>
<keyword evidence="6 10" id="KW-0067">ATP-binding</keyword>
<gene>
    <name evidence="13" type="ORF">FC15_GL000611</name>
</gene>
<evidence type="ECO:0000256" key="5">
    <source>
        <dbReference type="ARBA" id="ARBA00022741"/>
    </source>
</evidence>
<evidence type="ECO:0000313" key="14">
    <source>
        <dbReference type="Proteomes" id="UP000051315"/>
    </source>
</evidence>
<dbReference type="STRING" id="1423735.FC15_GL000611"/>
<dbReference type="Proteomes" id="UP000051315">
    <property type="component" value="Unassembled WGS sequence"/>
</dbReference>
<dbReference type="InterPro" id="IPR004101">
    <property type="entry name" value="Mur_ligase_C"/>
</dbReference>
<evidence type="ECO:0000256" key="8">
    <source>
        <dbReference type="ARBA" id="ARBA00030592"/>
    </source>
</evidence>
<evidence type="ECO:0000256" key="2">
    <source>
        <dbReference type="ARBA" id="ARBA00013025"/>
    </source>
</evidence>
<dbReference type="AlphaFoldDB" id="A0A0R1VXD0"/>
<feature type="domain" description="Mur ligase central" evidence="12">
    <location>
        <begin position="46"/>
        <end position="220"/>
    </location>
</feature>
<dbReference type="GO" id="GO:0004326">
    <property type="term" value="F:tetrahydrofolylpolyglutamate synthase activity"/>
    <property type="evidence" value="ECO:0007669"/>
    <property type="project" value="UniProtKB-EC"/>
</dbReference>
<comment type="catalytic activity">
    <reaction evidence="9">
        <text>(6S)-5,6,7,8-tetrahydrofolyl-(gamma-L-Glu)(n) + L-glutamate + ATP = (6S)-5,6,7,8-tetrahydrofolyl-(gamma-L-Glu)(n+1) + ADP + phosphate + H(+)</text>
        <dbReference type="Rhea" id="RHEA:10580"/>
        <dbReference type="Rhea" id="RHEA-COMP:14738"/>
        <dbReference type="Rhea" id="RHEA-COMP:14740"/>
        <dbReference type="ChEBI" id="CHEBI:15378"/>
        <dbReference type="ChEBI" id="CHEBI:29985"/>
        <dbReference type="ChEBI" id="CHEBI:30616"/>
        <dbReference type="ChEBI" id="CHEBI:43474"/>
        <dbReference type="ChEBI" id="CHEBI:141005"/>
        <dbReference type="ChEBI" id="CHEBI:456216"/>
        <dbReference type="EC" id="6.3.2.17"/>
    </reaction>
</comment>
<dbReference type="Pfam" id="PF08245">
    <property type="entry name" value="Mur_ligase_M"/>
    <property type="match status" value="1"/>
</dbReference>
<dbReference type="GO" id="GO:0005524">
    <property type="term" value="F:ATP binding"/>
    <property type="evidence" value="ECO:0007669"/>
    <property type="project" value="UniProtKB-KW"/>
</dbReference>
<dbReference type="PANTHER" id="PTHR11136">
    <property type="entry name" value="FOLYLPOLYGLUTAMATE SYNTHASE-RELATED"/>
    <property type="match status" value="1"/>
</dbReference>
<keyword evidence="3 10" id="KW-0436">Ligase</keyword>
<reference evidence="13 14" key="1">
    <citation type="journal article" date="2015" name="Genome Announc.">
        <title>Expanding the biotechnology potential of lactobacilli through comparative genomics of 213 strains and associated genera.</title>
        <authorList>
            <person name="Sun Z."/>
            <person name="Harris H.M."/>
            <person name="McCann A."/>
            <person name="Guo C."/>
            <person name="Argimon S."/>
            <person name="Zhang W."/>
            <person name="Yang X."/>
            <person name="Jeffery I.B."/>
            <person name="Cooney J.C."/>
            <person name="Kagawa T.F."/>
            <person name="Liu W."/>
            <person name="Song Y."/>
            <person name="Salvetti E."/>
            <person name="Wrobel A."/>
            <person name="Rasinkangas P."/>
            <person name="Parkhill J."/>
            <person name="Rea M.C."/>
            <person name="O'Sullivan O."/>
            <person name="Ritari J."/>
            <person name="Douillard F.P."/>
            <person name="Paul Ross R."/>
            <person name="Yang R."/>
            <person name="Briner A.E."/>
            <person name="Felis G.E."/>
            <person name="de Vos W.M."/>
            <person name="Barrangou R."/>
            <person name="Klaenhammer T.R."/>
            <person name="Caufield P.W."/>
            <person name="Cui Y."/>
            <person name="Zhang H."/>
            <person name="O'Toole P.W."/>
        </authorList>
    </citation>
    <scope>NUCLEOTIDE SEQUENCE [LARGE SCALE GENOMIC DNA]</scope>
    <source>
        <strain evidence="13 14">DSM 17758</strain>
    </source>
</reference>
<dbReference type="InterPro" id="IPR001645">
    <property type="entry name" value="Folylpolyglutamate_synth"/>
</dbReference>
<dbReference type="Gene3D" id="3.40.1190.10">
    <property type="entry name" value="Mur-like, catalytic domain"/>
    <property type="match status" value="1"/>
</dbReference>
<proteinExistence type="inferred from homology"/>
<dbReference type="NCBIfam" id="TIGR01499">
    <property type="entry name" value="folC"/>
    <property type="match status" value="1"/>
</dbReference>
<dbReference type="InterPro" id="IPR036565">
    <property type="entry name" value="Mur-like_cat_sf"/>
</dbReference>
<sequence length="434" mass="48405">MFTTVEQAIDYIHQRPKFHRENKLTIMKQALHLFGDPQKEFPTIHVTGTNGKGSVSHLVSELLGAHGYRVGLFTSPYILRFNERIQIDDQQIPDEDLLTLTNQVVTKLVRAELNLTEFELVTILMFVYFAQQQIDVGVIEVGIGGEHDRTNVIEAEIGVIASIGMDHQDLIGPTLVDIAREKSGIIKTGQTTILGQLPADTIPVVTEKIATIGAQGIWFDQQLQVSKLKLADGVATFDLKVASEFIEGRWILKKLQMPAFASWQVWDASLAVAAAIAFMQRHHAKPSIAIVRERLKHFQVPGRLEVLSQQPLILLDGAHNPAAFKALIQGVKQSFAGQPIYLTLGMMADKDIAGVAELLAHTNWQVTWTAIEDNPRAATKSDLEERLGAKIRFYEHWQESLQAELQEGGGEGVYLFAGSFYLITNVRHYLRLES</sequence>
<dbReference type="SUPFAM" id="SSF53244">
    <property type="entry name" value="MurD-like peptide ligases, peptide-binding domain"/>
    <property type="match status" value="1"/>
</dbReference>
<evidence type="ECO:0000259" key="11">
    <source>
        <dbReference type="Pfam" id="PF02875"/>
    </source>
</evidence>
<dbReference type="Pfam" id="PF02875">
    <property type="entry name" value="Mur_ligase_C"/>
    <property type="match status" value="1"/>
</dbReference>
<name>A0A0R1VXD0_9LACO</name>
<dbReference type="GO" id="GO:0008841">
    <property type="term" value="F:dihydrofolate synthase activity"/>
    <property type="evidence" value="ECO:0007669"/>
    <property type="project" value="TreeGrafter"/>
</dbReference>
<feature type="domain" description="Mur ligase C-terminal" evidence="11">
    <location>
        <begin position="302"/>
        <end position="420"/>
    </location>
</feature>
<keyword evidence="4" id="KW-0479">Metal-binding</keyword>
<dbReference type="SUPFAM" id="SSF53623">
    <property type="entry name" value="MurD-like peptide ligases, catalytic domain"/>
    <property type="match status" value="1"/>
</dbReference>
<dbReference type="PIRSF" id="PIRSF001563">
    <property type="entry name" value="Folylpolyglu_synth"/>
    <property type="match status" value="1"/>
</dbReference>
<evidence type="ECO:0000256" key="1">
    <source>
        <dbReference type="ARBA" id="ARBA00008276"/>
    </source>
</evidence>
<accession>A0A0R1VXD0</accession>
<evidence type="ECO:0000313" key="13">
    <source>
        <dbReference type="EMBL" id="KRM08539.1"/>
    </source>
</evidence>
<evidence type="ECO:0000256" key="9">
    <source>
        <dbReference type="ARBA" id="ARBA00047493"/>
    </source>
</evidence>
<keyword evidence="14" id="KW-1185">Reference proteome</keyword>
<evidence type="ECO:0000256" key="6">
    <source>
        <dbReference type="ARBA" id="ARBA00022840"/>
    </source>
</evidence>
<dbReference type="InterPro" id="IPR013221">
    <property type="entry name" value="Mur_ligase_cen"/>
</dbReference>